<evidence type="ECO:0000256" key="1">
    <source>
        <dbReference type="ARBA" id="ARBA00022490"/>
    </source>
</evidence>
<dbReference type="KEGG" id="bwh:A9C19_01755"/>
<dbReference type="NCBIfam" id="NF009793">
    <property type="entry name" value="PRK13285.1-1"/>
    <property type="match status" value="1"/>
</dbReference>
<dbReference type="STRING" id="1547283.A9C19_01755"/>
<proteinExistence type="inferred from homology"/>
<evidence type="ECO:0000256" key="4">
    <source>
        <dbReference type="HAMAP-Rule" id="MF_01185"/>
    </source>
</evidence>
<keyword evidence="3 4" id="KW-0810">Translation regulation</keyword>
<dbReference type="EMBL" id="CP016020">
    <property type="protein sequence ID" value="APH03578.1"/>
    <property type="molecule type" value="Genomic_DNA"/>
</dbReference>
<sequence length="145" mass="16878">MKIETKYHGEITLEETSIMHFQNGLPGFIEEKKFVLLPLDSESPFMILQSIVTKDLGFILVNPFQFFHSYEFELSAVDKELLEIKEEKDVAVWTILTVKDPFVESTANLQAPVIFNIRNNVGKQVILNHTMYQTREKLFPEKIEK</sequence>
<comment type="subcellular location">
    <subcellularLocation>
        <location evidence="4">Cytoplasm</location>
    </subcellularLocation>
</comment>
<evidence type="ECO:0000256" key="2">
    <source>
        <dbReference type="ARBA" id="ARBA00022795"/>
    </source>
</evidence>
<keyword evidence="4" id="KW-0143">Chaperone</keyword>
<accession>A0A1L3MMJ8</accession>
<dbReference type="GO" id="GO:0044780">
    <property type="term" value="P:bacterial-type flagellum assembly"/>
    <property type="evidence" value="ECO:0007669"/>
    <property type="project" value="UniProtKB-UniRule"/>
</dbReference>
<keyword evidence="5" id="KW-0969">Cilium</keyword>
<reference evidence="5 6" key="1">
    <citation type="journal article" date="2016" name="Sci. Rep.">
        <title>Complete genome sequence and transcriptomic analysis of a novel marine strain Bacillus weihaiensis reveals the mechanism of brown algae degradation.</title>
        <authorList>
            <person name="Zhu Y."/>
            <person name="Chen P."/>
            <person name="Bao Y."/>
            <person name="Men Y."/>
            <person name="Zeng Y."/>
            <person name="Yang J."/>
            <person name="Sun J."/>
            <person name="Sun Y."/>
        </authorList>
    </citation>
    <scope>NUCLEOTIDE SEQUENCE [LARGE SCALE GENOMIC DNA]</scope>
    <source>
        <strain evidence="5 6">Alg07</strain>
    </source>
</reference>
<comment type="subunit">
    <text evidence="4">Interacts with translational regulator CsrA and flagellin(s).</text>
</comment>
<dbReference type="SUPFAM" id="SSF141457">
    <property type="entry name" value="BH3618-like"/>
    <property type="match status" value="1"/>
</dbReference>
<dbReference type="InterPro" id="IPR024046">
    <property type="entry name" value="Flagellar_assmbl_FliW_dom_sf"/>
</dbReference>
<evidence type="ECO:0000313" key="5">
    <source>
        <dbReference type="EMBL" id="APH03578.1"/>
    </source>
</evidence>
<evidence type="ECO:0000256" key="3">
    <source>
        <dbReference type="ARBA" id="ARBA00022845"/>
    </source>
</evidence>
<dbReference type="PANTHER" id="PTHR39190:SF1">
    <property type="entry name" value="FLAGELLAR ASSEMBLY FACTOR FLIW"/>
    <property type="match status" value="1"/>
</dbReference>
<gene>
    <name evidence="4" type="primary">fliW</name>
    <name evidence="5" type="ORF">A9C19_01755</name>
</gene>
<keyword evidence="5" id="KW-0966">Cell projection</keyword>
<keyword evidence="1 4" id="KW-0963">Cytoplasm</keyword>
<dbReference type="Proteomes" id="UP000181936">
    <property type="component" value="Chromosome"/>
</dbReference>
<keyword evidence="2 4" id="KW-1005">Bacterial flagellum biogenesis</keyword>
<protein>
    <recommendedName>
        <fullName evidence="4">Flagellar assembly factor FliW</fullName>
    </recommendedName>
</protein>
<dbReference type="RefSeq" id="WP_072578369.1">
    <property type="nucleotide sequence ID" value="NZ_CP016020.1"/>
</dbReference>
<dbReference type="GO" id="GO:0005737">
    <property type="term" value="C:cytoplasm"/>
    <property type="evidence" value="ECO:0007669"/>
    <property type="project" value="UniProtKB-SubCell"/>
</dbReference>
<dbReference type="AlphaFoldDB" id="A0A1L3MMJ8"/>
<dbReference type="OrthoDB" id="9801235at2"/>
<dbReference type="GO" id="GO:0006417">
    <property type="term" value="P:regulation of translation"/>
    <property type="evidence" value="ECO:0007669"/>
    <property type="project" value="UniProtKB-KW"/>
</dbReference>
<dbReference type="HAMAP" id="MF_01185">
    <property type="entry name" value="FliW"/>
    <property type="match status" value="1"/>
</dbReference>
<name>A0A1L3MMJ8_9BACI</name>
<evidence type="ECO:0000313" key="6">
    <source>
        <dbReference type="Proteomes" id="UP000181936"/>
    </source>
</evidence>
<dbReference type="PANTHER" id="PTHR39190">
    <property type="entry name" value="FLAGELLAR ASSEMBLY FACTOR FLIW"/>
    <property type="match status" value="1"/>
</dbReference>
<dbReference type="Gene3D" id="2.30.290.10">
    <property type="entry name" value="BH3618-like"/>
    <property type="match status" value="1"/>
</dbReference>
<comment type="similarity">
    <text evidence="4">Belongs to the FliW family.</text>
</comment>
<dbReference type="InterPro" id="IPR003775">
    <property type="entry name" value="Flagellar_assembly_factor_FliW"/>
</dbReference>
<dbReference type="Pfam" id="PF02623">
    <property type="entry name" value="FliW"/>
    <property type="match status" value="1"/>
</dbReference>
<organism evidence="5 6">
    <name type="scientific">Bacillus weihaiensis</name>
    <dbReference type="NCBI Taxonomy" id="1547283"/>
    <lineage>
        <taxon>Bacteria</taxon>
        <taxon>Bacillati</taxon>
        <taxon>Bacillota</taxon>
        <taxon>Bacilli</taxon>
        <taxon>Bacillales</taxon>
        <taxon>Bacillaceae</taxon>
        <taxon>Bacillus</taxon>
    </lineage>
</organism>
<keyword evidence="5" id="KW-0282">Flagellum</keyword>
<keyword evidence="6" id="KW-1185">Reference proteome</keyword>
<comment type="function">
    <text evidence="4">Acts as an anti-CsrA protein, binds CsrA and prevents it from repressing translation of its target genes, one of which is flagellin. Binds to flagellin and participates in the assembly of the flagellum.</text>
</comment>